<feature type="signal peptide" evidence="1">
    <location>
        <begin position="1"/>
        <end position="30"/>
    </location>
</feature>
<dbReference type="Proteomes" id="UP001165135">
    <property type="component" value="Unassembled WGS sequence"/>
</dbReference>
<proteinExistence type="predicted"/>
<name>A0A9W6VUL0_9ACTN</name>
<dbReference type="EMBL" id="BSTJ01000012">
    <property type="protein sequence ID" value="GLY79672.1"/>
    <property type="molecule type" value="Genomic_DNA"/>
</dbReference>
<reference evidence="2" key="1">
    <citation type="submission" date="2023-03" db="EMBL/GenBank/DDBJ databases">
        <title>Actinoallomurus iriomotensis NBRC 103681.</title>
        <authorList>
            <person name="Ichikawa N."/>
            <person name="Sato H."/>
            <person name="Tonouchi N."/>
        </authorList>
    </citation>
    <scope>NUCLEOTIDE SEQUENCE</scope>
    <source>
        <strain evidence="2">NBRC 103681</strain>
    </source>
</reference>
<evidence type="ECO:0000313" key="2">
    <source>
        <dbReference type="EMBL" id="GLY79672.1"/>
    </source>
</evidence>
<sequence>MRKFKQKAALTLTTAAMLAGSVFASSPANAASSPIAACGGGSYHVIDQHALSSYGTVYLMYNGSTDCVVTWKTAYVGTPTEVQAFVERESDFKAVVDDKKYSYYAGPVKIDAPGMCIIWGGSTALPSGATASAWYDYWSHCD</sequence>
<keyword evidence="1" id="KW-0732">Signal</keyword>
<evidence type="ECO:0000313" key="3">
    <source>
        <dbReference type="Proteomes" id="UP001165135"/>
    </source>
</evidence>
<comment type="caution">
    <text evidence="2">The sequence shown here is derived from an EMBL/GenBank/DDBJ whole genome shotgun (WGS) entry which is preliminary data.</text>
</comment>
<gene>
    <name evidence="2" type="ORF">Airi01_079390</name>
</gene>
<organism evidence="2 3">
    <name type="scientific">Actinoallomurus iriomotensis</name>
    <dbReference type="NCBI Taxonomy" id="478107"/>
    <lineage>
        <taxon>Bacteria</taxon>
        <taxon>Bacillati</taxon>
        <taxon>Actinomycetota</taxon>
        <taxon>Actinomycetes</taxon>
        <taxon>Streptosporangiales</taxon>
        <taxon>Thermomonosporaceae</taxon>
        <taxon>Actinoallomurus</taxon>
    </lineage>
</organism>
<dbReference type="AlphaFoldDB" id="A0A9W6VUL0"/>
<feature type="chain" id="PRO_5040982867" evidence="1">
    <location>
        <begin position="31"/>
        <end position="142"/>
    </location>
</feature>
<protein>
    <submittedName>
        <fullName evidence="2">Uncharacterized protein</fullName>
    </submittedName>
</protein>
<evidence type="ECO:0000256" key="1">
    <source>
        <dbReference type="SAM" id="SignalP"/>
    </source>
</evidence>
<accession>A0A9W6VUL0</accession>
<dbReference type="RefSeq" id="WP_285631500.1">
    <property type="nucleotide sequence ID" value="NZ_BSTJ01000012.1"/>
</dbReference>